<evidence type="ECO:0000313" key="2">
    <source>
        <dbReference type="Proteomes" id="UP000050794"/>
    </source>
</evidence>
<evidence type="ECO:0000313" key="1">
    <source>
        <dbReference type="EMBL" id="VDM29777.1"/>
    </source>
</evidence>
<sequence>MTTAGGSRERRYVNVEGGKCVTCPPMVSKRYPDWKLIAPFPITNMAKLFPLSVNPNGCYSVKLFGLIEELRYDP</sequence>
<reference evidence="3" key="1">
    <citation type="submission" date="2016-06" db="UniProtKB">
        <authorList>
            <consortium name="WormBaseParasite"/>
        </authorList>
    </citation>
    <scope>IDENTIFICATION</scope>
</reference>
<keyword evidence="2" id="KW-1185">Reference proteome</keyword>
<protein>
    <submittedName>
        <fullName evidence="3">Oxidored_molyb domain-containing protein</fullName>
    </submittedName>
</protein>
<dbReference type="WBParaSite" id="TCNE_0000406001-mRNA-1">
    <property type="protein sequence ID" value="TCNE_0000406001-mRNA-1"/>
    <property type="gene ID" value="TCNE_0000406001"/>
</dbReference>
<name>A0A183U6E0_TOXCA</name>
<evidence type="ECO:0000313" key="3">
    <source>
        <dbReference type="WBParaSite" id="TCNE_0000406001-mRNA-1"/>
    </source>
</evidence>
<organism evidence="2 3">
    <name type="scientific">Toxocara canis</name>
    <name type="common">Canine roundworm</name>
    <dbReference type="NCBI Taxonomy" id="6265"/>
    <lineage>
        <taxon>Eukaryota</taxon>
        <taxon>Metazoa</taxon>
        <taxon>Ecdysozoa</taxon>
        <taxon>Nematoda</taxon>
        <taxon>Chromadorea</taxon>
        <taxon>Rhabditida</taxon>
        <taxon>Spirurina</taxon>
        <taxon>Ascaridomorpha</taxon>
        <taxon>Ascaridoidea</taxon>
        <taxon>Toxocaridae</taxon>
        <taxon>Toxocara</taxon>
    </lineage>
</organism>
<proteinExistence type="predicted"/>
<reference evidence="1 2" key="2">
    <citation type="submission" date="2018-11" db="EMBL/GenBank/DDBJ databases">
        <authorList>
            <consortium name="Pathogen Informatics"/>
        </authorList>
    </citation>
    <scope>NUCLEOTIDE SEQUENCE [LARGE SCALE GENOMIC DNA]</scope>
</reference>
<gene>
    <name evidence="1" type="ORF">TCNE_LOCUS4060</name>
</gene>
<dbReference type="AlphaFoldDB" id="A0A183U6E0"/>
<dbReference type="EMBL" id="UYWY01006161">
    <property type="protein sequence ID" value="VDM29777.1"/>
    <property type="molecule type" value="Genomic_DNA"/>
</dbReference>
<dbReference type="Proteomes" id="UP000050794">
    <property type="component" value="Unassembled WGS sequence"/>
</dbReference>
<accession>A0A183U6E0</accession>